<dbReference type="GO" id="GO:0003677">
    <property type="term" value="F:DNA binding"/>
    <property type="evidence" value="ECO:0007669"/>
    <property type="project" value="InterPro"/>
</dbReference>
<keyword evidence="5" id="KW-1185">Reference proteome</keyword>
<protein>
    <submittedName>
        <fullName evidence="4">DNA invertase Pin-like site-specific DNA recombinase/transposase</fullName>
    </submittedName>
</protein>
<gene>
    <name evidence="4" type="ORF">HNR51_003744</name>
</gene>
<dbReference type="GO" id="GO:0000150">
    <property type="term" value="F:DNA strand exchange activity"/>
    <property type="evidence" value="ECO:0007669"/>
    <property type="project" value="InterPro"/>
</dbReference>
<dbReference type="RefSeq" id="WP_239681565.1">
    <property type="nucleotide sequence ID" value="NZ_BPRF01000017.1"/>
</dbReference>
<organism evidence="4 5">
    <name type="scientific">Methylorubrum thiocyanatum</name>
    <dbReference type="NCBI Taxonomy" id="47958"/>
    <lineage>
        <taxon>Bacteria</taxon>
        <taxon>Pseudomonadati</taxon>
        <taxon>Pseudomonadota</taxon>
        <taxon>Alphaproteobacteria</taxon>
        <taxon>Hyphomicrobiales</taxon>
        <taxon>Methylobacteriaceae</taxon>
        <taxon>Methylorubrum</taxon>
    </lineage>
</organism>
<comment type="caution">
    <text evidence="4">The sequence shown here is derived from an EMBL/GenBank/DDBJ whole genome shotgun (WGS) entry which is preliminary data.</text>
</comment>
<sequence>MLNMSTSSYDNGSTRSGQPFVGSAILGRVPWAAPRVDGPPPGTPVGARPIDLLPEAWVSKRSPVPSPAHAAPRGIRAAIYTRYSTTGQSQSSTERQIEVCMDYARRIGVVVDHTDIFSDEGFSGSSMKHRTRLNALLDRVAVREVDMVIIEDADRMARDLADLAWMFKYLKKHGSSLHQAKSGPMNATEVAFRGVMSQEQKDFIVWRTEQGRRAMVLRGLHPAGRCFGYRRVLGSPGLLEKDKEKVDTVIRIFEMRADGVSFSAICVSLNAAGIKSPRGLDWSPVMLRTVLTNPLYRGVLVWARLKHEKDFDENVIKVTRRPKEEWLVHPVPHLQIVPEELWNAAQSVDATKQTRVQMGGPILRRYLLSGRALCPSCGGKMHILEKRHIACSNAIQKGTCHHRARYHLDWAEGLVLSALADQLESPDLHRPFVDALNEEARRVEKETASDRKRLQRQVDLWTRRVDATFDKDRTEGAQPESVVRNRQRFERCLAEARDALAALPRLRGILAFDTERLGGMAASLRNFAKREVKYVHDEATARVIDAARGCFDTVTLGPVEGGVRIGIAFRVDVLLGTSAVGQAPDTFRRLELVVPLAHCKGLGASVLQRRARGTASFAEGPWRLSDDEWADIRDLVPASLVSHRIGLCSDPRSLVELMLAKMVHGRRLADCPEGFGELKAVTTAFRRTIGGGHWDRIVDRLTERAPHHLRGYDPNRFRCYWNTYKKRRGARRVRDTVEPGRQAGNVPPDGPSPGIVGFA</sequence>
<evidence type="ECO:0000256" key="1">
    <source>
        <dbReference type="SAM" id="MobiDB-lite"/>
    </source>
</evidence>
<dbReference type="InterPro" id="IPR036162">
    <property type="entry name" value="Resolvase-like_N_sf"/>
</dbReference>
<evidence type="ECO:0000259" key="2">
    <source>
        <dbReference type="PROSITE" id="PS51736"/>
    </source>
</evidence>
<dbReference type="Pfam" id="PF13408">
    <property type="entry name" value="Zn_ribbon_recom"/>
    <property type="match status" value="1"/>
</dbReference>
<dbReference type="CDD" id="cd00338">
    <property type="entry name" value="Ser_Recombinase"/>
    <property type="match status" value="1"/>
</dbReference>
<dbReference type="PANTHER" id="PTHR30461:SF23">
    <property type="entry name" value="DNA RECOMBINASE-RELATED"/>
    <property type="match status" value="1"/>
</dbReference>
<dbReference type="Gene3D" id="3.40.50.1390">
    <property type="entry name" value="Resolvase, N-terminal catalytic domain"/>
    <property type="match status" value="1"/>
</dbReference>
<evidence type="ECO:0000313" key="5">
    <source>
        <dbReference type="Proteomes" id="UP000543554"/>
    </source>
</evidence>
<dbReference type="InterPro" id="IPR006119">
    <property type="entry name" value="Resolv_N"/>
</dbReference>
<reference evidence="4 5" key="1">
    <citation type="submission" date="2020-08" db="EMBL/GenBank/DDBJ databases">
        <title>Genomic Encyclopedia of Type Strains, Phase IV (KMG-IV): sequencing the most valuable type-strain genomes for metagenomic binning, comparative biology and taxonomic classification.</title>
        <authorList>
            <person name="Goeker M."/>
        </authorList>
    </citation>
    <scope>NUCLEOTIDE SEQUENCE [LARGE SCALE GENOMIC DNA]</scope>
    <source>
        <strain evidence="4 5">DSM 11490</strain>
    </source>
</reference>
<dbReference type="PROSITE" id="PS51736">
    <property type="entry name" value="RECOMBINASES_3"/>
    <property type="match status" value="1"/>
</dbReference>
<dbReference type="InterPro" id="IPR038109">
    <property type="entry name" value="DNA_bind_recomb_sf"/>
</dbReference>
<dbReference type="SMART" id="SM00857">
    <property type="entry name" value="Resolvase"/>
    <property type="match status" value="1"/>
</dbReference>
<dbReference type="AlphaFoldDB" id="A0AA40S4V7"/>
<accession>A0AA40S4V7</accession>
<dbReference type="Pfam" id="PF00239">
    <property type="entry name" value="Resolvase"/>
    <property type="match status" value="1"/>
</dbReference>
<feature type="region of interest" description="Disordered" evidence="1">
    <location>
        <begin position="731"/>
        <end position="759"/>
    </location>
</feature>
<name>A0AA40S4V7_9HYPH</name>
<dbReference type="Gene3D" id="3.90.1750.20">
    <property type="entry name" value="Putative Large Serine Recombinase, Chain B, Domain 2"/>
    <property type="match status" value="1"/>
</dbReference>
<evidence type="ECO:0000313" key="4">
    <source>
        <dbReference type="EMBL" id="MBA8914651.1"/>
    </source>
</evidence>
<feature type="domain" description="Resolvase/invertase-type recombinase catalytic" evidence="2">
    <location>
        <begin position="76"/>
        <end position="219"/>
    </location>
</feature>
<evidence type="ECO:0000259" key="3">
    <source>
        <dbReference type="PROSITE" id="PS51737"/>
    </source>
</evidence>
<dbReference type="Pfam" id="PF07508">
    <property type="entry name" value="Recombinase"/>
    <property type="match status" value="1"/>
</dbReference>
<feature type="domain" description="Recombinase" evidence="3">
    <location>
        <begin position="226"/>
        <end position="357"/>
    </location>
</feature>
<dbReference type="InterPro" id="IPR011109">
    <property type="entry name" value="DNA_bind_recombinase_dom"/>
</dbReference>
<dbReference type="Proteomes" id="UP000543554">
    <property type="component" value="Unassembled WGS sequence"/>
</dbReference>
<dbReference type="PANTHER" id="PTHR30461">
    <property type="entry name" value="DNA-INVERTASE FROM LAMBDOID PROPHAGE"/>
    <property type="match status" value="1"/>
</dbReference>
<dbReference type="PROSITE" id="PS51737">
    <property type="entry name" value="RECOMBINASE_DNA_BIND"/>
    <property type="match status" value="1"/>
</dbReference>
<dbReference type="InterPro" id="IPR050639">
    <property type="entry name" value="SSR_resolvase"/>
</dbReference>
<dbReference type="EMBL" id="JACJIB010000006">
    <property type="protein sequence ID" value="MBA8914651.1"/>
    <property type="molecule type" value="Genomic_DNA"/>
</dbReference>
<dbReference type="SUPFAM" id="SSF53041">
    <property type="entry name" value="Resolvase-like"/>
    <property type="match status" value="1"/>
</dbReference>
<proteinExistence type="predicted"/>
<dbReference type="InterPro" id="IPR025827">
    <property type="entry name" value="Zn_ribbon_recom_dom"/>
</dbReference>